<keyword evidence="1 7" id="KW-0028">Amino-acid biosynthesis</keyword>
<accession>A0A6L3ZK31</accession>
<comment type="catalytic activity">
    <reaction evidence="7">
        <text>shikimate + ATP = 3-phosphoshikimate + ADP + H(+)</text>
        <dbReference type="Rhea" id="RHEA:13121"/>
        <dbReference type="ChEBI" id="CHEBI:15378"/>
        <dbReference type="ChEBI" id="CHEBI:30616"/>
        <dbReference type="ChEBI" id="CHEBI:36208"/>
        <dbReference type="ChEBI" id="CHEBI:145989"/>
        <dbReference type="ChEBI" id="CHEBI:456216"/>
        <dbReference type="EC" id="2.7.1.71"/>
    </reaction>
</comment>
<comment type="cofactor">
    <cofactor evidence="7">
        <name>Mg(2+)</name>
        <dbReference type="ChEBI" id="CHEBI:18420"/>
    </cofactor>
    <text evidence="7">Binds 1 Mg(2+) ion per subunit.</text>
</comment>
<dbReference type="CDD" id="cd00464">
    <property type="entry name" value="SK"/>
    <property type="match status" value="1"/>
</dbReference>
<evidence type="ECO:0000256" key="5">
    <source>
        <dbReference type="ARBA" id="ARBA00022840"/>
    </source>
</evidence>
<dbReference type="Pfam" id="PF01202">
    <property type="entry name" value="SKI"/>
    <property type="match status" value="1"/>
</dbReference>
<dbReference type="GO" id="GO:0008652">
    <property type="term" value="P:amino acid biosynthetic process"/>
    <property type="evidence" value="ECO:0007669"/>
    <property type="project" value="UniProtKB-KW"/>
</dbReference>
<evidence type="ECO:0000256" key="1">
    <source>
        <dbReference type="ARBA" id="ARBA00022605"/>
    </source>
</evidence>
<keyword evidence="4 7" id="KW-0418">Kinase</keyword>
<feature type="binding site" evidence="7">
    <location>
        <position position="77"/>
    </location>
    <ligand>
        <name>substrate</name>
    </ligand>
</feature>
<comment type="similarity">
    <text evidence="7">Belongs to the shikimate kinase family.</text>
</comment>
<dbReference type="InterPro" id="IPR027417">
    <property type="entry name" value="P-loop_NTPase"/>
</dbReference>
<evidence type="ECO:0000313" key="8">
    <source>
        <dbReference type="EMBL" id="KAB2818019.1"/>
    </source>
</evidence>
<evidence type="ECO:0000313" key="9">
    <source>
        <dbReference type="Proteomes" id="UP000484164"/>
    </source>
</evidence>
<evidence type="ECO:0000256" key="7">
    <source>
        <dbReference type="HAMAP-Rule" id="MF_00109"/>
    </source>
</evidence>
<dbReference type="InterPro" id="IPR031322">
    <property type="entry name" value="Shikimate/glucono_kinase"/>
</dbReference>
<feature type="binding site" evidence="7">
    <location>
        <position position="32"/>
    </location>
    <ligand>
        <name>substrate</name>
    </ligand>
</feature>
<evidence type="ECO:0000256" key="3">
    <source>
        <dbReference type="ARBA" id="ARBA00022741"/>
    </source>
</evidence>
<feature type="binding site" evidence="7">
    <location>
        <position position="116"/>
    </location>
    <ligand>
        <name>ATP</name>
        <dbReference type="ChEBI" id="CHEBI:30616"/>
    </ligand>
</feature>
<keyword evidence="3 7" id="KW-0547">Nucleotide-binding</keyword>
<dbReference type="SUPFAM" id="SSF52540">
    <property type="entry name" value="P-loop containing nucleoside triphosphate hydrolases"/>
    <property type="match status" value="1"/>
</dbReference>
<dbReference type="GO" id="GO:0009073">
    <property type="term" value="P:aromatic amino acid family biosynthetic process"/>
    <property type="evidence" value="ECO:0007669"/>
    <property type="project" value="UniProtKB-KW"/>
</dbReference>
<comment type="pathway">
    <text evidence="7">Metabolic intermediate biosynthesis; chorismate biosynthesis; chorismate from D-erythrose 4-phosphate and phosphoenolpyruvate: step 5/7.</text>
</comment>
<name>A0A6L3ZK31_9FLAO</name>
<dbReference type="GO" id="GO:0009423">
    <property type="term" value="P:chorismate biosynthetic process"/>
    <property type="evidence" value="ECO:0007669"/>
    <property type="project" value="UniProtKB-UniRule"/>
</dbReference>
<organism evidence="8 9">
    <name type="scientific">Phaeocystidibacter marisrubri</name>
    <dbReference type="NCBI Taxonomy" id="1577780"/>
    <lineage>
        <taxon>Bacteria</taxon>
        <taxon>Pseudomonadati</taxon>
        <taxon>Bacteroidota</taxon>
        <taxon>Flavobacteriia</taxon>
        <taxon>Flavobacteriales</taxon>
        <taxon>Phaeocystidibacteraceae</taxon>
        <taxon>Phaeocystidibacter</taxon>
    </lineage>
</organism>
<dbReference type="OrthoDB" id="9800332at2"/>
<dbReference type="EC" id="2.7.1.71" evidence="7"/>
<dbReference type="GO" id="GO:0004765">
    <property type="term" value="F:shikimate kinase activity"/>
    <property type="evidence" value="ECO:0007669"/>
    <property type="project" value="UniProtKB-UniRule"/>
</dbReference>
<dbReference type="GO" id="GO:0005829">
    <property type="term" value="C:cytosol"/>
    <property type="evidence" value="ECO:0007669"/>
    <property type="project" value="TreeGrafter"/>
</dbReference>
<feature type="binding site" evidence="7">
    <location>
        <position position="56"/>
    </location>
    <ligand>
        <name>substrate</name>
    </ligand>
</feature>
<proteinExistence type="inferred from homology"/>
<dbReference type="PANTHER" id="PTHR21087">
    <property type="entry name" value="SHIKIMATE KINASE"/>
    <property type="match status" value="1"/>
</dbReference>
<dbReference type="EMBL" id="WBVQ01000001">
    <property type="protein sequence ID" value="KAB2818019.1"/>
    <property type="molecule type" value="Genomic_DNA"/>
</dbReference>
<dbReference type="GO" id="GO:0000287">
    <property type="term" value="F:magnesium ion binding"/>
    <property type="evidence" value="ECO:0007669"/>
    <property type="project" value="UniProtKB-UniRule"/>
</dbReference>
<dbReference type="PANTHER" id="PTHR21087:SF16">
    <property type="entry name" value="SHIKIMATE KINASE 1, CHLOROPLASTIC"/>
    <property type="match status" value="1"/>
</dbReference>
<evidence type="ECO:0000256" key="4">
    <source>
        <dbReference type="ARBA" id="ARBA00022777"/>
    </source>
</evidence>
<keyword evidence="7" id="KW-0963">Cytoplasm</keyword>
<keyword evidence="2 7" id="KW-0808">Transferase</keyword>
<comment type="caution">
    <text evidence="7">Lacks conserved residue(s) required for the propagation of feature annotation.</text>
</comment>
<reference evidence="8 9" key="1">
    <citation type="submission" date="2019-10" db="EMBL/GenBank/DDBJ databases">
        <title>Genome sequence of Phaeocystidibacter marisrubri JCM30614 (type strain).</title>
        <authorList>
            <person name="Bowman J.P."/>
        </authorList>
    </citation>
    <scope>NUCLEOTIDE SEQUENCE [LARGE SCALE GENOMIC DNA]</scope>
    <source>
        <strain evidence="8 9">JCM 30614</strain>
    </source>
</reference>
<feature type="binding site" evidence="7">
    <location>
        <begin position="10"/>
        <end position="15"/>
    </location>
    <ligand>
        <name>ATP</name>
        <dbReference type="ChEBI" id="CHEBI:30616"/>
    </ligand>
</feature>
<dbReference type="GO" id="GO:0005524">
    <property type="term" value="F:ATP binding"/>
    <property type="evidence" value="ECO:0007669"/>
    <property type="project" value="UniProtKB-UniRule"/>
</dbReference>
<sequence length="172" mass="19697">MQICLVGYMTAGKSTLGELLAQKMELPFADLDQRIADEAQISVHEYIRTKGELSFRKLEREVLHRELGAENVLALGGGTPCYYDNMDVALEQSFVVYLQWSIRTLVSRIENELSSRPLFDGVNKSDLPEFVAKHVFDRRPYYEKAHHIVFCDGKTEEQICAEIRTACKKHQV</sequence>
<comment type="subcellular location">
    <subcellularLocation>
        <location evidence="7">Cytoplasm</location>
    </subcellularLocation>
</comment>
<evidence type="ECO:0000256" key="6">
    <source>
        <dbReference type="ARBA" id="ARBA00023141"/>
    </source>
</evidence>
<dbReference type="HAMAP" id="MF_00109">
    <property type="entry name" value="Shikimate_kinase"/>
    <property type="match status" value="1"/>
</dbReference>
<keyword evidence="7" id="KW-0479">Metal-binding</keyword>
<dbReference type="RefSeq" id="WP_151692707.1">
    <property type="nucleotide sequence ID" value="NZ_BMGX01000002.1"/>
</dbReference>
<comment type="function">
    <text evidence="7">Catalyzes the specific phosphorylation of the 3-hydroxyl group of shikimic acid using ATP as a cosubstrate.</text>
</comment>
<dbReference type="InterPro" id="IPR000623">
    <property type="entry name" value="Shikimate_kinase/TSH1"/>
</dbReference>
<evidence type="ECO:0000256" key="2">
    <source>
        <dbReference type="ARBA" id="ARBA00022679"/>
    </source>
</evidence>
<keyword evidence="7" id="KW-0460">Magnesium</keyword>
<dbReference type="Gene3D" id="3.40.50.300">
    <property type="entry name" value="P-loop containing nucleotide triphosphate hydrolases"/>
    <property type="match status" value="1"/>
</dbReference>
<dbReference type="Proteomes" id="UP000484164">
    <property type="component" value="Unassembled WGS sequence"/>
</dbReference>
<keyword evidence="5 7" id="KW-0067">ATP-binding</keyword>
<feature type="binding site" evidence="7">
    <location>
        <position position="14"/>
    </location>
    <ligand>
        <name>Mg(2+)</name>
        <dbReference type="ChEBI" id="CHEBI:18420"/>
    </ligand>
</feature>
<gene>
    <name evidence="7" type="primary">aroK</name>
    <name evidence="8" type="ORF">F8C82_06335</name>
</gene>
<keyword evidence="6 7" id="KW-0057">Aromatic amino acid biosynthesis</keyword>
<dbReference type="AlphaFoldDB" id="A0A6L3ZK31"/>
<comment type="subunit">
    <text evidence="7">Monomer.</text>
</comment>
<keyword evidence="9" id="KW-1185">Reference proteome</keyword>
<dbReference type="UniPathway" id="UPA00053">
    <property type="reaction ID" value="UER00088"/>
</dbReference>
<dbReference type="PRINTS" id="PR01100">
    <property type="entry name" value="SHIKIMTKNASE"/>
</dbReference>
<feature type="binding site" evidence="7">
    <location>
        <position position="138"/>
    </location>
    <ligand>
        <name>substrate</name>
    </ligand>
</feature>
<comment type="caution">
    <text evidence="8">The sequence shown here is derived from an EMBL/GenBank/DDBJ whole genome shotgun (WGS) entry which is preliminary data.</text>
</comment>
<protein>
    <recommendedName>
        <fullName evidence="7">Shikimate kinase</fullName>
        <shortName evidence="7">SK</shortName>
        <ecNumber evidence="7">2.7.1.71</ecNumber>
    </recommendedName>
</protein>